<dbReference type="InParanoid" id="A0A7F5R919"/>
<dbReference type="SUPFAM" id="SSF57610">
    <property type="entry name" value="Thyroglobulin type-1 domain"/>
    <property type="match status" value="2"/>
</dbReference>
<sequence length="553" mass="62932">MGVSISPWIVRFFGLTFVIVGAQNVTCSSKQCNKSGDPVCGSNSVTYPSQCHLEKAQCQDSNLTLAHEGPCQNQGDKPCLVALAYFQANPKNTYKPQCRPDGTFANVQCHPDTGYCWCVTARGNPVQNTSVRWKSGAKPRCKRKKKTRRRSSFHSSRKPRRNCKREDKALFNNNLIKIFHTEYSRTTSAILGPEADKLVLDWKFKYLDVDNNNILDKTEYRDLKKIVKKAVKPKRCAKSFAKACDMNRDQQIERQEWADCLTRDGIDVSLRVFLSLHADARGEDSSKNEKDDEDEDEDGDDFFAPPKKPSNKQNPNAVLRPPPSGQNYDEESQEIRDEDTSDCLSDRQTALNEHHNGLYVPECTPDGRYQKIQCYKSAGYCWCVHEDTGKNIPGTSVKNQTPKCDQIPVPSRPMKGCPDDKKLTFLRELMEFLQHKMLKDTNGTMIGSEIGWKATKEEQAATWNFVILDKNKNKVLDKHEWKAFKDMVSTVKNLKKCGKKLPRYCDINKDRQISMTEWLDCLNTQRRAEHVATTPSPGSLRTGTNPLHMLLDD</sequence>
<dbReference type="GO" id="GO:0005509">
    <property type="term" value="F:calcium ion binding"/>
    <property type="evidence" value="ECO:0007669"/>
    <property type="project" value="InterPro"/>
</dbReference>
<dbReference type="PROSITE" id="PS00484">
    <property type="entry name" value="THYROGLOBULIN_1_1"/>
    <property type="match status" value="2"/>
</dbReference>
<accession>A0A7F5R919</accession>
<dbReference type="Gene3D" id="4.10.800.10">
    <property type="entry name" value="Thyroglobulin type-1"/>
    <property type="match status" value="2"/>
</dbReference>
<keyword evidence="3 10" id="KW-0732">Signal</keyword>
<evidence type="ECO:0000256" key="9">
    <source>
        <dbReference type="SAM" id="MobiDB-lite"/>
    </source>
</evidence>
<dbReference type="Gene3D" id="1.10.238.10">
    <property type="entry name" value="EF-hand"/>
    <property type="match status" value="2"/>
</dbReference>
<dbReference type="InterPro" id="IPR011992">
    <property type="entry name" value="EF-hand-dom_pair"/>
</dbReference>
<dbReference type="CTD" id="36048"/>
<dbReference type="Proteomes" id="UP000192223">
    <property type="component" value="Unplaced"/>
</dbReference>
<feature type="region of interest" description="Disordered" evidence="9">
    <location>
        <begin position="281"/>
        <end position="344"/>
    </location>
</feature>
<dbReference type="GO" id="GO:0050840">
    <property type="term" value="F:extracellular matrix binding"/>
    <property type="evidence" value="ECO:0007669"/>
    <property type="project" value="TreeGrafter"/>
</dbReference>
<dbReference type="PROSITE" id="PS51465">
    <property type="entry name" value="KAZAL_2"/>
    <property type="match status" value="1"/>
</dbReference>
<dbReference type="FunFam" id="4.10.800.10:FF:000004">
    <property type="entry name" value="SPARC-related modular calcium-binding protein 1"/>
    <property type="match status" value="1"/>
</dbReference>
<dbReference type="GO" id="GO:0008201">
    <property type="term" value="F:heparin binding"/>
    <property type="evidence" value="ECO:0007669"/>
    <property type="project" value="TreeGrafter"/>
</dbReference>
<dbReference type="RefSeq" id="XP_025832445.1">
    <property type="nucleotide sequence ID" value="XM_025976660.1"/>
</dbReference>
<feature type="disulfide bond" evidence="8">
    <location>
        <begin position="374"/>
        <end position="381"/>
    </location>
</feature>
<dbReference type="InterPro" id="IPR036857">
    <property type="entry name" value="Thyroglobulin_1_sf"/>
</dbReference>
<dbReference type="Pfam" id="PF10591">
    <property type="entry name" value="SPARC_Ca_bdg"/>
    <property type="match status" value="2"/>
</dbReference>
<dbReference type="PROSITE" id="PS51162">
    <property type="entry name" value="THYROGLOBULIN_1_2"/>
    <property type="match status" value="2"/>
</dbReference>
<evidence type="ECO:0000256" key="4">
    <source>
        <dbReference type="ARBA" id="ARBA00022737"/>
    </source>
</evidence>
<evidence type="ECO:0000259" key="13">
    <source>
        <dbReference type="PROSITE" id="PS51465"/>
    </source>
</evidence>
<evidence type="ECO:0000256" key="2">
    <source>
        <dbReference type="ARBA" id="ARBA00022525"/>
    </source>
</evidence>
<dbReference type="PANTHER" id="PTHR12352">
    <property type="entry name" value="SECRETED MODULAR CALCIUM-BINDING PROTEIN"/>
    <property type="match status" value="1"/>
</dbReference>
<feature type="compositionally biased region" description="Acidic residues" evidence="9">
    <location>
        <begin position="328"/>
        <end position="341"/>
    </location>
</feature>
<dbReference type="InterPro" id="IPR019577">
    <property type="entry name" value="SPARC/Testican_Ca-bd-dom"/>
</dbReference>
<dbReference type="CDD" id="cd16234">
    <property type="entry name" value="EFh_SPARC_SMOC"/>
    <property type="match status" value="2"/>
</dbReference>
<evidence type="ECO:0000313" key="14">
    <source>
        <dbReference type="Proteomes" id="UP000192223"/>
    </source>
</evidence>
<evidence type="ECO:0000259" key="11">
    <source>
        <dbReference type="PROSITE" id="PS50222"/>
    </source>
</evidence>
<feature type="chain" id="PRO_5028895699" evidence="10">
    <location>
        <begin position="23"/>
        <end position="553"/>
    </location>
</feature>
<feature type="domain" description="Thyroglobulin type-1" evidence="12">
    <location>
        <begin position="68"/>
        <end position="141"/>
    </location>
</feature>
<comment type="subcellular location">
    <subcellularLocation>
        <location evidence="1">Secreted</location>
    </subcellularLocation>
</comment>
<dbReference type="PROSITE" id="PS00018">
    <property type="entry name" value="EF_HAND_1"/>
    <property type="match status" value="4"/>
</dbReference>
<evidence type="ECO:0000256" key="6">
    <source>
        <dbReference type="ARBA" id="ARBA00023157"/>
    </source>
</evidence>
<feature type="compositionally biased region" description="Basic and acidic residues" evidence="9">
    <location>
        <begin position="281"/>
        <end position="290"/>
    </location>
</feature>
<evidence type="ECO:0000256" key="3">
    <source>
        <dbReference type="ARBA" id="ARBA00022729"/>
    </source>
</evidence>
<feature type="disulfide bond" evidence="8">
    <location>
        <begin position="109"/>
        <end position="116"/>
    </location>
</feature>
<dbReference type="CDD" id="cd00104">
    <property type="entry name" value="KAZAL_FS"/>
    <property type="match status" value="1"/>
</dbReference>
<evidence type="ECO:0000256" key="1">
    <source>
        <dbReference type="ARBA" id="ARBA00004613"/>
    </source>
</evidence>
<dbReference type="GeneID" id="108735537"/>
<keyword evidence="2" id="KW-0964">Secreted</keyword>
<evidence type="ECO:0000256" key="8">
    <source>
        <dbReference type="PROSITE-ProRule" id="PRU00500"/>
    </source>
</evidence>
<dbReference type="Pfam" id="PF07648">
    <property type="entry name" value="Kazal_2"/>
    <property type="match status" value="1"/>
</dbReference>
<feature type="domain" description="EF-hand" evidence="11">
    <location>
        <begin position="195"/>
        <end position="230"/>
    </location>
</feature>
<keyword evidence="4" id="KW-0677">Repeat</keyword>
<dbReference type="PROSITE" id="PS50222">
    <property type="entry name" value="EF_HAND_2"/>
    <property type="match status" value="2"/>
</dbReference>
<dbReference type="Gene3D" id="3.30.60.30">
    <property type="match status" value="1"/>
</dbReference>
<dbReference type="InterPro" id="IPR002350">
    <property type="entry name" value="Kazal_dom"/>
</dbReference>
<dbReference type="PANTHER" id="PTHR12352:SF30">
    <property type="entry name" value="FI05255P"/>
    <property type="match status" value="1"/>
</dbReference>
<dbReference type="SUPFAM" id="SSF47473">
    <property type="entry name" value="EF-hand"/>
    <property type="match status" value="2"/>
</dbReference>
<dbReference type="GO" id="GO:0030198">
    <property type="term" value="P:extracellular matrix organization"/>
    <property type="evidence" value="ECO:0007669"/>
    <property type="project" value="TreeGrafter"/>
</dbReference>
<dbReference type="Pfam" id="PF00086">
    <property type="entry name" value="Thyroglobulin_1"/>
    <property type="match status" value="2"/>
</dbReference>
<feature type="region of interest" description="Disordered" evidence="9">
    <location>
        <begin position="530"/>
        <end position="553"/>
    </location>
</feature>
<dbReference type="SMART" id="SM00211">
    <property type="entry name" value="TY"/>
    <property type="match status" value="2"/>
</dbReference>
<feature type="domain" description="EF-hand" evidence="11">
    <location>
        <begin position="232"/>
        <end position="267"/>
    </location>
</feature>
<feature type="domain" description="Thyroglobulin type-1" evidence="12">
    <location>
        <begin position="340"/>
        <end position="404"/>
    </location>
</feature>
<evidence type="ECO:0000259" key="12">
    <source>
        <dbReference type="PROSITE" id="PS51162"/>
    </source>
</evidence>
<feature type="domain" description="Kazal-like" evidence="13">
    <location>
        <begin position="21"/>
        <end position="73"/>
    </location>
</feature>
<feature type="compositionally biased region" description="Acidic residues" evidence="9">
    <location>
        <begin position="291"/>
        <end position="301"/>
    </location>
</feature>
<keyword evidence="7" id="KW-0325">Glycoprotein</keyword>
<evidence type="ECO:0000256" key="5">
    <source>
        <dbReference type="ARBA" id="ARBA00022837"/>
    </source>
</evidence>
<dbReference type="InterPro" id="IPR000716">
    <property type="entry name" value="Thyroglobulin_1"/>
</dbReference>
<protein>
    <submittedName>
        <fullName evidence="15">SPARC-related modular calcium-binding protein 1 isoform X1</fullName>
    </submittedName>
</protein>
<comment type="caution">
    <text evidence="8">Lacks conserved residue(s) required for the propagation of feature annotation.</text>
</comment>
<feature type="compositionally biased region" description="Basic residues" evidence="9">
    <location>
        <begin position="135"/>
        <end position="162"/>
    </location>
</feature>
<feature type="signal peptide" evidence="10">
    <location>
        <begin position="1"/>
        <end position="22"/>
    </location>
</feature>
<dbReference type="GO" id="GO:0005604">
    <property type="term" value="C:basement membrane"/>
    <property type="evidence" value="ECO:0007669"/>
    <property type="project" value="TreeGrafter"/>
</dbReference>
<feature type="region of interest" description="Disordered" evidence="9">
    <location>
        <begin position="131"/>
        <end position="162"/>
    </location>
</feature>
<proteinExistence type="predicted"/>
<evidence type="ECO:0000313" key="15">
    <source>
        <dbReference type="RefSeq" id="XP_025832445.1"/>
    </source>
</evidence>
<evidence type="ECO:0000256" key="7">
    <source>
        <dbReference type="ARBA" id="ARBA00023180"/>
    </source>
</evidence>
<dbReference type="AlphaFoldDB" id="A0A7F5R919"/>
<feature type="compositionally biased region" description="Polar residues" evidence="9">
    <location>
        <begin position="533"/>
        <end position="545"/>
    </location>
</feature>
<keyword evidence="14" id="KW-1185">Reference proteome</keyword>
<keyword evidence="5" id="KW-0106">Calcium</keyword>
<keyword evidence="6 8" id="KW-1015">Disulfide bond</keyword>
<name>A0A7F5R919_AGRPL</name>
<dbReference type="OrthoDB" id="5986054at2759"/>
<dbReference type="InterPro" id="IPR018247">
    <property type="entry name" value="EF_Hand_1_Ca_BS"/>
</dbReference>
<dbReference type="CDD" id="cd00191">
    <property type="entry name" value="TY"/>
    <property type="match status" value="2"/>
</dbReference>
<dbReference type="FunCoup" id="A0A7F5R919">
    <property type="interactions" value="97"/>
</dbReference>
<reference evidence="15" key="1">
    <citation type="submission" date="2025-08" db="UniProtKB">
        <authorList>
            <consortium name="RefSeq"/>
        </authorList>
    </citation>
    <scope>IDENTIFICATION</scope>
    <source>
        <tissue evidence="15">Entire body</tissue>
    </source>
</reference>
<dbReference type="SMART" id="SM00280">
    <property type="entry name" value="KAZAL"/>
    <property type="match status" value="1"/>
</dbReference>
<organism evidence="14 15">
    <name type="scientific">Agrilus planipennis</name>
    <name type="common">Emerald ash borer</name>
    <name type="synonym">Agrilus marcopoli</name>
    <dbReference type="NCBI Taxonomy" id="224129"/>
    <lineage>
        <taxon>Eukaryota</taxon>
        <taxon>Metazoa</taxon>
        <taxon>Ecdysozoa</taxon>
        <taxon>Arthropoda</taxon>
        <taxon>Hexapoda</taxon>
        <taxon>Insecta</taxon>
        <taxon>Pterygota</taxon>
        <taxon>Neoptera</taxon>
        <taxon>Endopterygota</taxon>
        <taxon>Coleoptera</taxon>
        <taxon>Polyphaga</taxon>
        <taxon>Elateriformia</taxon>
        <taxon>Buprestoidea</taxon>
        <taxon>Buprestidae</taxon>
        <taxon>Agrilinae</taxon>
        <taxon>Agrilus</taxon>
    </lineage>
</organism>
<evidence type="ECO:0000256" key="10">
    <source>
        <dbReference type="SAM" id="SignalP"/>
    </source>
</evidence>
<dbReference type="InterPro" id="IPR051950">
    <property type="entry name" value="Dev_reg/Prot_inhib"/>
</dbReference>
<dbReference type="SUPFAM" id="SSF100895">
    <property type="entry name" value="Kazal-type serine protease inhibitors"/>
    <property type="match status" value="1"/>
</dbReference>
<dbReference type="InterPro" id="IPR002048">
    <property type="entry name" value="EF_hand_dom"/>
</dbReference>
<dbReference type="GO" id="GO:0005615">
    <property type="term" value="C:extracellular space"/>
    <property type="evidence" value="ECO:0007669"/>
    <property type="project" value="TreeGrafter"/>
</dbReference>
<gene>
    <name evidence="15" type="primary">LOC108735537</name>
</gene>
<dbReference type="InterPro" id="IPR036058">
    <property type="entry name" value="Kazal_dom_sf"/>
</dbReference>
<dbReference type="KEGG" id="apln:108735537"/>